<feature type="region of interest" description="Disordered" evidence="1">
    <location>
        <begin position="42"/>
        <end position="98"/>
    </location>
</feature>
<gene>
    <name evidence="2" type="ORF">AK812_SmicGene42106</name>
</gene>
<name>A0A1Q9C4F4_SYMMI</name>
<protein>
    <submittedName>
        <fullName evidence="2">Uncharacterized protein</fullName>
    </submittedName>
</protein>
<accession>A0A1Q9C4F4</accession>
<evidence type="ECO:0000256" key="1">
    <source>
        <dbReference type="SAM" id="MobiDB-lite"/>
    </source>
</evidence>
<dbReference type="Proteomes" id="UP000186817">
    <property type="component" value="Unassembled WGS sequence"/>
</dbReference>
<keyword evidence="3" id="KW-1185">Reference proteome</keyword>
<evidence type="ECO:0000313" key="3">
    <source>
        <dbReference type="Proteomes" id="UP000186817"/>
    </source>
</evidence>
<reference evidence="2 3" key="1">
    <citation type="submission" date="2016-02" db="EMBL/GenBank/DDBJ databases">
        <title>Genome analysis of coral dinoflagellate symbionts highlights evolutionary adaptations to a symbiotic lifestyle.</title>
        <authorList>
            <person name="Aranda M."/>
            <person name="Li Y."/>
            <person name="Liew Y.J."/>
            <person name="Baumgarten S."/>
            <person name="Simakov O."/>
            <person name="Wilson M."/>
            <person name="Piel J."/>
            <person name="Ashoor H."/>
            <person name="Bougouffa S."/>
            <person name="Bajic V.B."/>
            <person name="Ryu T."/>
            <person name="Ravasi T."/>
            <person name="Bayer T."/>
            <person name="Micklem G."/>
            <person name="Kim H."/>
            <person name="Bhak J."/>
            <person name="Lajeunesse T.C."/>
            <person name="Voolstra C.R."/>
        </authorList>
    </citation>
    <scope>NUCLEOTIDE SEQUENCE [LARGE SCALE GENOMIC DNA]</scope>
    <source>
        <strain evidence="2 3">CCMP2467</strain>
    </source>
</reference>
<dbReference type="AlphaFoldDB" id="A0A1Q9C4F4"/>
<dbReference type="EMBL" id="LSRX01001710">
    <property type="protein sequence ID" value="OLP77797.1"/>
    <property type="molecule type" value="Genomic_DNA"/>
</dbReference>
<comment type="caution">
    <text evidence="2">The sequence shown here is derived from an EMBL/GenBank/DDBJ whole genome shotgun (WGS) entry which is preliminary data.</text>
</comment>
<organism evidence="2 3">
    <name type="scientific">Symbiodinium microadriaticum</name>
    <name type="common">Dinoflagellate</name>
    <name type="synonym">Zooxanthella microadriatica</name>
    <dbReference type="NCBI Taxonomy" id="2951"/>
    <lineage>
        <taxon>Eukaryota</taxon>
        <taxon>Sar</taxon>
        <taxon>Alveolata</taxon>
        <taxon>Dinophyceae</taxon>
        <taxon>Suessiales</taxon>
        <taxon>Symbiodiniaceae</taxon>
        <taxon>Symbiodinium</taxon>
    </lineage>
</organism>
<evidence type="ECO:0000313" key="2">
    <source>
        <dbReference type="EMBL" id="OLP77797.1"/>
    </source>
</evidence>
<sequence>MATAVQQLRVPPVQLKPAWFTSPEAAVRLPTDIARDRLGGAPSRFYHYPDPVEGVGNISEETRKPAGSTLNKHNPRLSSTTESAKESLVKMPPFLGAV</sequence>
<proteinExistence type="predicted"/>
<feature type="compositionally biased region" description="Polar residues" evidence="1">
    <location>
        <begin position="68"/>
        <end position="82"/>
    </location>
</feature>